<dbReference type="Gene3D" id="1.25.40.20">
    <property type="entry name" value="Ankyrin repeat-containing domain"/>
    <property type="match status" value="1"/>
</dbReference>
<name>A0A074ZQ80_OPIVI</name>
<dbReference type="InterPro" id="IPR002110">
    <property type="entry name" value="Ankyrin_rpt"/>
</dbReference>
<dbReference type="PROSITE" id="PS50297">
    <property type="entry name" value="ANK_REP_REGION"/>
    <property type="match status" value="1"/>
</dbReference>
<dbReference type="CTD" id="20318271"/>
<accession>A0A074ZQ80</accession>
<dbReference type="GeneID" id="20318271"/>
<organism evidence="3 4">
    <name type="scientific">Opisthorchis viverrini</name>
    <name type="common">Southeast Asian liver fluke</name>
    <dbReference type="NCBI Taxonomy" id="6198"/>
    <lineage>
        <taxon>Eukaryota</taxon>
        <taxon>Metazoa</taxon>
        <taxon>Spiralia</taxon>
        <taxon>Lophotrochozoa</taxon>
        <taxon>Platyhelminthes</taxon>
        <taxon>Trematoda</taxon>
        <taxon>Digenea</taxon>
        <taxon>Opisthorchiida</taxon>
        <taxon>Opisthorchiata</taxon>
        <taxon>Opisthorchiidae</taxon>
        <taxon>Opisthorchis</taxon>
    </lineage>
</organism>
<feature type="compositionally biased region" description="Polar residues" evidence="2">
    <location>
        <begin position="198"/>
        <end position="207"/>
    </location>
</feature>
<dbReference type="KEGG" id="ovi:T265_04085"/>
<dbReference type="RefSeq" id="XP_009166995.1">
    <property type="nucleotide sequence ID" value="XM_009168731.1"/>
</dbReference>
<sequence>MTWQRSMEAITSKLSCACHCRLPGWGPRDGPHQELETLPDKPCRALMVLLHPSYCSHCVASFLIPPLDSPMTVLDLRTNLSARLQCAVIYPPPQIIGERNGVSYNHCTTSARFLRSTVMGDQDLHSIRPYALSPPAVLQEASRTALRSVRPISPVDVFAMPINRSIDGGHHLTTSITYDSDAAQENFVDHFDKLKISASSPAQAHSRQPNDRQPTRRQIRRVNYETGIGTTEVVCQNGFVSLEESPPTLAGGKKLNLLSYDFDWCDLNTPKQKFHNFREQTVWFVLYENAVASCEIQPILFLRQHGAPLDCKGEFGETLLHVAVKTGCLEILRYLITAGLDVTGTDHGPWLISCERGLNQTHCKEFCAIVTLCFQGVQFRHSNTVNTPESEAYKVAEYEFL</sequence>
<feature type="repeat" description="ANK" evidence="1">
    <location>
        <begin position="315"/>
        <end position="347"/>
    </location>
</feature>
<dbReference type="Pfam" id="PF13857">
    <property type="entry name" value="Ank_5"/>
    <property type="match status" value="1"/>
</dbReference>
<dbReference type="Proteomes" id="UP000054324">
    <property type="component" value="Unassembled WGS sequence"/>
</dbReference>
<dbReference type="InterPro" id="IPR036770">
    <property type="entry name" value="Ankyrin_rpt-contain_sf"/>
</dbReference>
<evidence type="ECO:0000313" key="4">
    <source>
        <dbReference type="Proteomes" id="UP000054324"/>
    </source>
</evidence>
<dbReference type="STRING" id="6198.A0A074ZQ80"/>
<evidence type="ECO:0000313" key="3">
    <source>
        <dbReference type="EMBL" id="KER29236.1"/>
    </source>
</evidence>
<dbReference type="EMBL" id="KL596682">
    <property type="protein sequence ID" value="KER29236.1"/>
    <property type="molecule type" value="Genomic_DNA"/>
</dbReference>
<keyword evidence="1" id="KW-0040">ANK repeat</keyword>
<dbReference type="SUPFAM" id="SSF48403">
    <property type="entry name" value="Ankyrin repeat"/>
    <property type="match status" value="1"/>
</dbReference>
<gene>
    <name evidence="3" type="ORF">T265_04085</name>
</gene>
<reference evidence="3 4" key="1">
    <citation type="submission" date="2013-11" db="EMBL/GenBank/DDBJ databases">
        <title>Opisthorchis viverrini - life in the bile duct.</title>
        <authorList>
            <person name="Young N.D."/>
            <person name="Nagarajan N."/>
            <person name="Lin S.J."/>
            <person name="Korhonen P.K."/>
            <person name="Jex A.R."/>
            <person name="Hall R.S."/>
            <person name="Safavi-Hemami H."/>
            <person name="Kaewkong W."/>
            <person name="Bertrand D."/>
            <person name="Gao S."/>
            <person name="Seet Q."/>
            <person name="Wongkham S."/>
            <person name="Teh B.T."/>
            <person name="Wongkham C."/>
            <person name="Intapan P.M."/>
            <person name="Maleewong W."/>
            <person name="Yang X."/>
            <person name="Hu M."/>
            <person name="Wang Z."/>
            <person name="Hofmann A."/>
            <person name="Sternberg P.W."/>
            <person name="Tan P."/>
            <person name="Wang J."/>
            <person name="Gasser R.B."/>
        </authorList>
    </citation>
    <scope>NUCLEOTIDE SEQUENCE [LARGE SCALE GENOMIC DNA]</scope>
</reference>
<dbReference type="AlphaFoldDB" id="A0A074ZQ80"/>
<feature type="region of interest" description="Disordered" evidence="2">
    <location>
        <begin position="198"/>
        <end position="217"/>
    </location>
</feature>
<protein>
    <submittedName>
        <fullName evidence="3">Uncharacterized protein</fullName>
    </submittedName>
</protein>
<dbReference type="SMART" id="SM00248">
    <property type="entry name" value="ANK"/>
    <property type="match status" value="1"/>
</dbReference>
<evidence type="ECO:0000256" key="2">
    <source>
        <dbReference type="SAM" id="MobiDB-lite"/>
    </source>
</evidence>
<keyword evidence="4" id="KW-1185">Reference proteome</keyword>
<evidence type="ECO:0000256" key="1">
    <source>
        <dbReference type="PROSITE-ProRule" id="PRU00023"/>
    </source>
</evidence>
<proteinExistence type="predicted"/>
<dbReference type="OrthoDB" id="6261352at2759"/>
<dbReference type="PROSITE" id="PS50088">
    <property type="entry name" value="ANK_REPEAT"/>
    <property type="match status" value="1"/>
</dbReference>